<dbReference type="PROSITE" id="PS51677">
    <property type="entry name" value="NODB"/>
    <property type="match status" value="1"/>
</dbReference>
<dbReference type="RefSeq" id="WP_076752176.1">
    <property type="nucleotide sequence ID" value="NZ_LQRN01000015.1"/>
</dbReference>
<evidence type="ECO:0000256" key="3">
    <source>
        <dbReference type="SAM" id="Phobius"/>
    </source>
</evidence>
<dbReference type="InterPro" id="IPR002509">
    <property type="entry name" value="NODB_dom"/>
</dbReference>
<evidence type="ECO:0000313" key="6">
    <source>
        <dbReference type="Proteomes" id="UP000217465"/>
    </source>
</evidence>
<dbReference type="SUPFAM" id="SSF144015">
    <property type="entry name" value="Peptidoglycan deacetylase N-terminal noncatalytic region"/>
    <property type="match status" value="1"/>
</dbReference>
<dbReference type="InterPro" id="IPR050248">
    <property type="entry name" value="Polysacc_deacetylase_ArnD"/>
</dbReference>
<dbReference type="EMBL" id="NSGR01000008">
    <property type="protein sequence ID" value="PCH12662.1"/>
    <property type="molecule type" value="Genomic_DNA"/>
</dbReference>
<accession>A0A854WGE6</accession>
<dbReference type="GO" id="GO:0016810">
    <property type="term" value="F:hydrolase activity, acting on carbon-nitrogen (but not peptide) bonds"/>
    <property type="evidence" value="ECO:0007669"/>
    <property type="project" value="InterPro"/>
</dbReference>
<dbReference type="GO" id="GO:0046872">
    <property type="term" value="F:metal ion binding"/>
    <property type="evidence" value="ECO:0007669"/>
    <property type="project" value="UniProtKB-KW"/>
</dbReference>
<dbReference type="Gene3D" id="3.90.640.30">
    <property type="match status" value="1"/>
</dbReference>
<dbReference type="InterPro" id="IPR011330">
    <property type="entry name" value="Glyco_hydro/deAcase_b/a-brl"/>
</dbReference>
<dbReference type="PANTHER" id="PTHR10587:SF133">
    <property type="entry name" value="CHITIN DEACETYLASE 1-RELATED"/>
    <property type="match status" value="1"/>
</dbReference>
<feature type="domain" description="NodB homology" evidence="4">
    <location>
        <begin position="242"/>
        <end position="416"/>
    </location>
</feature>
<evidence type="ECO:0000259" key="4">
    <source>
        <dbReference type="PROSITE" id="PS51677"/>
    </source>
</evidence>
<dbReference type="Pfam" id="PF01522">
    <property type="entry name" value="Polysacc_deac_1"/>
    <property type="match status" value="1"/>
</dbReference>
<dbReference type="Gene3D" id="3.20.20.370">
    <property type="entry name" value="Glycoside hydrolase/deacetylase"/>
    <property type="match status" value="1"/>
</dbReference>
<dbReference type="GO" id="GO:0016020">
    <property type="term" value="C:membrane"/>
    <property type="evidence" value="ECO:0007669"/>
    <property type="project" value="TreeGrafter"/>
</dbReference>
<evidence type="ECO:0000256" key="1">
    <source>
        <dbReference type="ARBA" id="ARBA00022723"/>
    </source>
</evidence>
<keyword evidence="2" id="KW-0378">Hydrolase</keyword>
<organism evidence="5 6">
    <name type="scientific">Streptococcus parauberis</name>
    <dbReference type="NCBI Taxonomy" id="1348"/>
    <lineage>
        <taxon>Bacteria</taxon>
        <taxon>Bacillati</taxon>
        <taxon>Bacillota</taxon>
        <taxon>Bacilli</taxon>
        <taxon>Lactobacillales</taxon>
        <taxon>Streptococcaceae</taxon>
        <taxon>Streptococcus</taxon>
    </lineage>
</organism>
<keyword evidence="3" id="KW-1133">Transmembrane helix</keyword>
<dbReference type="GO" id="GO:0005975">
    <property type="term" value="P:carbohydrate metabolic process"/>
    <property type="evidence" value="ECO:0007669"/>
    <property type="project" value="InterPro"/>
</dbReference>
<keyword evidence="1" id="KW-0479">Metal-binding</keyword>
<sequence>MRKVFYTLIGFLGIILITSGLFLWKSWSIQNDLVKIIKNENINNLTENSFLSKKIIHRKNQTYYYFAPTAINKDFYHENLPSSVYKSTQKDQYVFLKPEFSTTDLKGVKNVKIHKIVYEAGFLKLKRVSDHVVSDYHIKTDYQTFHLSELVSGHLDDITRIVTKDYPDQKFEISDYSQISEENGILRDHFKVKDKILIIDKTIQVPLQELFDVIDSNFLTGQSKIDFTEYQKAKEAALHPKKLVALTFDDGPNPLTSPQVISILQKYNAKATFFMMGSKVLGNESILKSVIASGSEIGNHTWDHPYLTKQSDEEVKSQIERTNIAIEKACGKRPIYLRPPYGATNARVEKLSGMTEILWTVDTRDWENHNTEKIMANIKSQLHPGGIILMHDIHQTSLQALPTVLDYLKKEGYQCVTVSKLLGDN</sequence>
<proteinExistence type="predicted"/>
<comment type="caution">
    <text evidence="5">The sequence shown here is derived from an EMBL/GenBank/DDBJ whole genome shotgun (WGS) entry which is preliminary data.</text>
</comment>
<keyword evidence="3" id="KW-0812">Transmembrane</keyword>
<reference evidence="5 6" key="1">
    <citation type="submission" date="2016-06" db="EMBL/GenBank/DDBJ databases">
        <authorList>
            <person name="Haines A.N."/>
            <person name="Council K.R."/>
        </authorList>
    </citation>
    <scope>NUCLEOTIDE SEQUENCE [LARGE SCALE GENOMIC DNA]</scope>
    <source>
        <strain evidence="5 6">SP158-29</strain>
    </source>
</reference>
<feature type="transmembrane region" description="Helical" evidence="3">
    <location>
        <begin position="5"/>
        <end position="24"/>
    </location>
</feature>
<name>A0A854WGE6_9STRE</name>
<evidence type="ECO:0000313" key="5">
    <source>
        <dbReference type="EMBL" id="PCH12662.1"/>
    </source>
</evidence>
<dbReference type="Proteomes" id="UP000217465">
    <property type="component" value="Unassembled WGS sequence"/>
</dbReference>
<keyword evidence="3" id="KW-0472">Membrane</keyword>
<gene>
    <name evidence="5" type="primary">pgdA</name>
    <name evidence="5" type="ORF">A9Y57_01381</name>
</gene>
<dbReference type="SUPFAM" id="SSF88713">
    <property type="entry name" value="Glycoside hydrolase/deacetylase"/>
    <property type="match status" value="1"/>
</dbReference>
<dbReference type="PANTHER" id="PTHR10587">
    <property type="entry name" value="GLYCOSYL TRANSFERASE-RELATED"/>
    <property type="match status" value="1"/>
</dbReference>
<evidence type="ECO:0000256" key="2">
    <source>
        <dbReference type="ARBA" id="ARBA00022801"/>
    </source>
</evidence>
<dbReference type="AlphaFoldDB" id="A0A854WGE6"/>
<protein>
    <submittedName>
        <fullName evidence="5">Peptidoglycan-N-acetylglucosamine deacetylase</fullName>
    </submittedName>
</protein>